<evidence type="ECO:0000313" key="4">
    <source>
        <dbReference type="EMBL" id="NYD71779.1"/>
    </source>
</evidence>
<dbReference type="PROSITE" id="PS51708">
    <property type="entry name" value="CHAD"/>
    <property type="match status" value="1"/>
</dbReference>
<dbReference type="Gene3D" id="2.40.320.10">
    <property type="entry name" value="Hypothetical Protein Pfu-838710-001"/>
    <property type="match status" value="1"/>
</dbReference>
<name>A0A852SSD5_9MICO</name>
<organism evidence="4 5">
    <name type="scientific">Herbiconiux flava</name>
    <dbReference type="NCBI Taxonomy" id="881268"/>
    <lineage>
        <taxon>Bacteria</taxon>
        <taxon>Bacillati</taxon>
        <taxon>Actinomycetota</taxon>
        <taxon>Actinomycetes</taxon>
        <taxon>Micrococcales</taxon>
        <taxon>Microbacteriaceae</taxon>
        <taxon>Herbiconiux</taxon>
    </lineage>
</organism>
<dbReference type="PANTHER" id="PTHR39339:SF1">
    <property type="entry name" value="CHAD DOMAIN-CONTAINING PROTEIN"/>
    <property type="match status" value="1"/>
</dbReference>
<comment type="caution">
    <text evidence="4">The sequence shown here is derived from an EMBL/GenBank/DDBJ whole genome shotgun (WGS) entry which is preliminary data.</text>
</comment>
<dbReference type="InterPro" id="IPR023577">
    <property type="entry name" value="CYTH_domain"/>
</dbReference>
<dbReference type="Proteomes" id="UP000549913">
    <property type="component" value="Unassembled WGS sequence"/>
</dbReference>
<proteinExistence type="predicted"/>
<dbReference type="SUPFAM" id="SSF55154">
    <property type="entry name" value="CYTH-like phosphatases"/>
    <property type="match status" value="1"/>
</dbReference>
<dbReference type="RefSeq" id="WP_179548658.1">
    <property type="nucleotide sequence ID" value="NZ_BSEW01000002.1"/>
</dbReference>
<dbReference type="CDD" id="cd07374">
    <property type="entry name" value="CYTH-like_Pase"/>
    <property type="match status" value="1"/>
</dbReference>
<dbReference type="PROSITE" id="PS51707">
    <property type="entry name" value="CYTH"/>
    <property type="match status" value="1"/>
</dbReference>
<dbReference type="AlphaFoldDB" id="A0A852SSD5"/>
<feature type="compositionally biased region" description="Low complexity" evidence="1">
    <location>
        <begin position="380"/>
        <end position="389"/>
    </location>
</feature>
<dbReference type="Pfam" id="PF01928">
    <property type="entry name" value="CYTH"/>
    <property type="match status" value="1"/>
</dbReference>
<dbReference type="PANTHER" id="PTHR39339">
    <property type="entry name" value="SLR1444 PROTEIN"/>
    <property type="match status" value="1"/>
</dbReference>
<dbReference type="Gene3D" id="1.40.20.10">
    <property type="entry name" value="CHAD domain"/>
    <property type="match status" value="1"/>
</dbReference>
<dbReference type="Pfam" id="PF05235">
    <property type="entry name" value="CHAD"/>
    <property type="match status" value="1"/>
</dbReference>
<feature type="domain" description="CHAD" evidence="3">
    <location>
        <begin position="227"/>
        <end position="548"/>
    </location>
</feature>
<evidence type="ECO:0000256" key="1">
    <source>
        <dbReference type="SAM" id="MobiDB-lite"/>
    </source>
</evidence>
<dbReference type="SMART" id="SM00880">
    <property type="entry name" value="CHAD"/>
    <property type="match status" value="1"/>
</dbReference>
<reference evidence="4 5" key="1">
    <citation type="submission" date="2020-07" db="EMBL/GenBank/DDBJ databases">
        <title>Sequencing the genomes of 1000 actinobacteria strains.</title>
        <authorList>
            <person name="Klenk H.-P."/>
        </authorList>
    </citation>
    <scope>NUCLEOTIDE SEQUENCE [LARGE SCALE GENOMIC DNA]</scope>
    <source>
        <strain evidence="4 5">DSM 26474</strain>
    </source>
</reference>
<accession>A0A852SSD5</accession>
<protein>
    <submittedName>
        <fullName evidence="4">CHAD domain-containing protein</fullName>
    </submittedName>
</protein>
<gene>
    <name evidence="4" type="ORF">BJ984_002937</name>
</gene>
<sequence length="550" mass="58767">MAHTSQTEIERKYAVEGERALPSLDGIGQTAGVAEVTTLEPFTLVAVYFDTAEHALARARIALRRREGGHDAGWHVKLPAAEGRTELQWPLGSGDPSEVPDEVADTVRVHVRDHGLTPLARIVTIRHVTELRDAEGGLVAEIADDTVQATDARQGTARVWHEWEAELGPAGPATAAGRATLLDEIERHLLAAGATVSPSVSKLAQALGRTGLGSDEPAQSSSSAAAKPTAADVVRAGVAELVQRLVELDPAVRRDDEDAVHRFRTTVRRLRNVLAIHRGLFDDAVVAGLRDRLSRLGAVLGEVRDLEVRADWAAHELDAFARERGIDDPDAVRRLVEDTRAEHAEAHQRLVRVLGQGPYFRLLEDLEEFAGVGAGADASGADGAVGRAATTSPKKEAKKAVKRTGRRALIRAARIREALPVPSDGAGDRDSDADGPELVAEAEAIGALHDSRKAARRLRHAAEFSTDGAAAVLGSSVATVGESAEDLQDALGRHRDASLFAEFVLLTSRRAEAAGEGSFTYGVLYQRSLDQARQALDAADAARKALRRLL</sequence>
<feature type="region of interest" description="Disordered" evidence="1">
    <location>
        <begin position="380"/>
        <end position="402"/>
    </location>
</feature>
<dbReference type="InterPro" id="IPR007899">
    <property type="entry name" value="CHAD_dom"/>
</dbReference>
<dbReference type="InterPro" id="IPR038186">
    <property type="entry name" value="CHAD_dom_sf"/>
</dbReference>
<evidence type="ECO:0000259" key="3">
    <source>
        <dbReference type="PROSITE" id="PS51708"/>
    </source>
</evidence>
<dbReference type="SMART" id="SM01118">
    <property type="entry name" value="CYTH"/>
    <property type="match status" value="1"/>
</dbReference>
<evidence type="ECO:0000313" key="5">
    <source>
        <dbReference type="Proteomes" id="UP000549913"/>
    </source>
</evidence>
<dbReference type="EMBL" id="JACCBM010000001">
    <property type="protein sequence ID" value="NYD71779.1"/>
    <property type="molecule type" value="Genomic_DNA"/>
</dbReference>
<keyword evidence="5" id="KW-1185">Reference proteome</keyword>
<dbReference type="InterPro" id="IPR033469">
    <property type="entry name" value="CYTH-like_dom_sf"/>
</dbReference>
<evidence type="ECO:0000259" key="2">
    <source>
        <dbReference type="PROSITE" id="PS51707"/>
    </source>
</evidence>
<feature type="domain" description="CYTH" evidence="2">
    <location>
        <begin position="6"/>
        <end position="210"/>
    </location>
</feature>